<comment type="similarity">
    <text evidence="1 2">Belongs to the RNase T2 family.</text>
</comment>
<reference evidence="4" key="1">
    <citation type="submission" date="2021-05" db="EMBL/GenBank/DDBJ databases">
        <title>Genome of Sphingobium sp. strain.</title>
        <authorList>
            <person name="Fan R."/>
        </authorList>
    </citation>
    <scope>NUCLEOTIDE SEQUENCE</scope>
    <source>
        <strain evidence="4">H33</strain>
    </source>
</reference>
<keyword evidence="3" id="KW-0732">Signal</keyword>
<dbReference type="InterPro" id="IPR036430">
    <property type="entry name" value="RNase_T2-like_sf"/>
</dbReference>
<dbReference type="PROSITE" id="PS00530">
    <property type="entry name" value="RNASE_T2_1"/>
    <property type="match status" value="1"/>
</dbReference>
<proteinExistence type="inferred from homology"/>
<evidence type="ECO:0000256" key="3">
    <source>
        <dbReference type="SAM" id="SignalP"/>
    </source>
</evidence>
<name>A0A9X1AJC3_9SPHN</name>
<dbReference type="InterPro" id="IPR018188">
    <property type="entry name" value="RNase_T2_His_AS_1"/>
</dbReference>
<dbReference type="EMBL" id="JAHGAW010000001">
    <property type="protein sequence ID" value="MBT2185529.1"/>
    <property type="molecule type" value="Genomic_DNA"/>
</dbReference>
<dbReference type="GO" id="GO:0003723">
    <property type="term" value="F:RNA binding"/>
    <property type="evidence" value="ECO:0007669"/>
    <property type="project" value="InterPro"/>
</dbReference>
<evidence type="ECO:0000313" key="4">
    <source>
        <dbReference type="EMBL" id="MBT2185529.1"/>
    </source>
</evidence>
<evidence type="ECO:0000256" key="2">
    <source>
        <dbReference type="RuleBase" id="RU004328"/>
    </source>
</evidence>
<dbReference type="SUPFAM" id="SSF55895">
    <property type="entry name" value="Ribonuclease Rh-like"/>
    <property type="match status" value="1"/>
</dbReference>
<dbReference type="Proteomes" id="UP001138757">
    <property type="component" value="Unassembled WGS sequence"/>
</dbReference>
<feature type="chain" id="PRO_5040762593" evidence="3">
    <location>
        <begin position="29"/>
        <end position="249"/>
    </location>
</feature>
<dbReference type="AlphaFoldDB" id="A0A9X1AJC3"/>
<sequence length="249" mass="28017">MVRWALGSGLRRRNGLFLALLAAAPAHAQITACALPSPFPTPKLVEPSADDPRRLLPIAAYTLALSWSPQYCARPGVSDEYQCDTKGNRFGFVLHGLWPDGPGRDWPQYCRPAQRLSRALLRRNLCMTPSVNLLQHEWAVHGTCVTRSPERYFAQGRALFSRVRYPDMMPLARDEGLTVERFSRAFLDANRQSLPGLSPRAVRVRLSRDGYLSEVWLCLDRRLRFGACLASQDGGAKPDQRMQVRLSAR</sequence>
<accession>A0A9X1AJC3</accession>
<keyword evidence="5" id="KW-1185">Reference proteome</keyword>
<gene>
    <name evidence="4" type="ORF">KK488_01035</name>
</gene>
<dbReference type="RefSeq" id="WP_214621275.1">
    <property type="nucleotide sequence ID" value="NZ_JAHGAW010000001.1"/>
</dbReference>
<comment type="caution">
    <text evidence="4">The sequence shown here is derived from an EMBL/GenBank/DDBJ whole genome shotgun (WGS) entry which is preliminary data.</text>
</comment>
<dbReference type="PANTHER" id="PTHR11240:SF22">
    <property type="entry name" value="RIBONUCLEASE T2"/>
    <property type="match status" value="1"/>
</dbReference>
<dbReference type="GO" id="GO:0033897">
    <property type="term" value="F:ribonuclease T2 activity"/>
    <property type="evidence" value="ECO:0007669"/>
    <property type="project" value="InterPro"/>
</dbReference>
<dbReference type="Gene3D" id="3.90.730.10">
    <property type="entry name" value="Ribonuclease T2-like"/>
    <property type="match status" value="1"/>
</dbReference>
<dbReference type="Pfam" id="PF00445">
    <property type="entry name" value="Ribonuclease_T2"/>
    <property type="match status" value="1"/>
</dbReference>
<protein>
    <submittedName>
        <fullName evidence="4">Ribonuclease T2</fullName>
    </submittedName>
</protein>
<dbReference type="CDD" id="cd01062">
    <property type="entry name" value="RNase_T2_prok"/>
    <property type="match status" value="1"/>
</dbReference>
<feature type="signal peptide" evidence="3">
    <location>
        <begin position="1"/>
        <end position="28"/>
    </location>
</feature>
<organism evidence="4 5">
    <name type="scientific">Sphingobium nicotianae</name>
    <dbReference type="NCBI Taxonomy" id="2782607"/>
    <lineage>
        <taxon>Bacteria</taxon>
        <taxon>Pseudomonadati</taxon>
        <taxon>Pseudomonadota</taxon>
        <taxon>Alphaproteobacteria</taxon>
        <taxon>Sphingomonadales</taxon>
        <taxon>Sphingomonadaceae</taxon>
        <taxon>Sphingobium</taxon>
    </lineage>
</organism>
<evidence type="ECO:0000256" key="1">
    <source>
        <dbReference type="ARBA" id="ARBA00007469"/>
    </source>
</evidence>
<dbReference type="InterPro" id="IPR001568">
    <property type="entry name" value="RNase_T2-like"/>
</dbReference>
<dbReference type="InterPro" id="IPR039378">
    <property type="entry name" value="RNase_T2_prok"/>
</dbReference>
<dbReference type="PANTHER" id="PTHR11240">
    <property type="entry name" value="RIBONUCLEASE T2"/>
    <property type="match status" value="1"/>
</dbReference>
<evidence type="ECO:0000313" key="5">
    <source>
        <dbReference type="Proteomes" id="UP001138757"/>
    </source>
</evidence>
<dbReference type="GO" id="GO:0006401">
    <property type="term" value="P:RNA catabolic process"/>
    <property type="evidence" value="ECO:0007669"/>
    <property type="project" value="UniProtKB-ARBA"/>
</dbReference>